<sequence>MTQSLVRLNADFPIPIHVQIKEQLKLLIGVGHLQPGEMLPPAAQLADQLQVNRNTINAVYTQLRDEGLVHMQKGRGTTIADKSAITAFRMRQQSLYDHAKTIMTEAQQLPFSLDELMLASIAYGHLFLSRSKKETRWLLVECHEHDHPFYRRKIEEIIGQPIQVAYLENHPDVLSALQDADQIVTTVNHADEVKELAARYHKSVLIIGANAQTSTLLEIARLEAGRAVGFVCLGKKGGEWMAGRVQEAGIEQIQHMTAGFADERSLQQIIHDSDLLYASAAVYDQLLALAPEKTRLYPMLLEQSSEALLKEASNLLAP</sequence>
<dbReference type="AlphaFoldDB" id="A0A220MCJ5"/>
<protein>
    <submittedName>
        <fullName evidence="5">GntR family transcriptional regulator</fullName>
    </submittedName>
</protein>
<gene>
    <name evidence="5" type="ORF">BP422_01725</name>
</gene>
<dbReference type="Proteomes" id="UP000197781">
    <property type="component" value="Chromosome"/>
</dbReference>
<proteinExistence type="predicted"/>
<dbReference type="InterPro" id="IPR000524">
    <property type="entry name" value="Tscrpt_reg_HTH_GntR"/>
</dbReference>
<evidence type="ECO:0000256" key="1">
    <source>
        <dbReference type="ARBA" id="ARBA00023015"/>
    </source>
</evidence>
<feature type="domain" description="HTH gntR-type" evidence="4">
    <location>
        <begin position="14"/>
        <end position="82"/>
    </location>
</feature>
<dbReference type="RefSeq" id="WP_088906286.1">
    <property type="nucleotide sequence ID" value="NZ_CP018145.1"/>
</dbReference>
<evidence type="ECO:0000259" key="4">
    <source>
        <dbReference type="PROSITE" id="PS50949"/>
    </source>
</evidence>
<evidence type="ECO:0000313" key="5">
    <source>
        <dbReference type="EMBL" id="ASJ52370.1"/>
    </source>
</evidence>
<evidence type="ECO:0000256" key="3">
    <source>
        <dbReference type="ARBA" id="ARBA00023163"/>
    </source>
</evidence>
<dbReference type="SMART" id="SM00345">
    <property type="entry name" value="HTH_GNTR"/>
    <property type="match status" value="1"/>
</dbReference>
<dbReference type="PROSITE" id="PS50949">
    <property type="entry name" value="HTH_GNTR"/>
    <property type="match status" value="1"/>
</dbReference>
<accession>A0A220MCJ5</accession>
<dbReference type="GO" id="GO:0003677">
    <property type="term" value="F:DNA binding"/>
    <property type="evidence" value="ECO:0007669"/>
    <property type="project" value="UniProtKB-KW"/>
</dbReference>
<keyword evidence="2" id="KW-0238">DNA-binding</keyword>
<dbReference type="KEGG" id="bfm:BP422_01725"/>
<dbReference type="PRINTS" id="PR00035">
    <property type="entry name" value="HTHGNTR"/>
</dbReference>
<dbReference type="InterPro" id="IPR036390">
    <property type="entry name" value="WH_DNA-bd_sf"/>
</dbReference>
<dbReference type="InterPro" id="IPR036388">
    <property type="entry name" value="WH-like_DNA-bd_sf"/>
</dbReference>
<keyword evidence="3" id="KW-0804">Transcription</keyword>
<reference evidence="5 6" key="1">
    <citation type="submission" date="2016-11" db="EMBL/GenBank/DDBJ databases">
        <authorList>
            <person name="Jaros S."/>
            <person name="Januszkiewicz K."/>
            <person name="Wedrychowicz H."/>
        </authorList>
    </citation>
    <scope>NUCLEOTIDE SEQUENCE [LARGE SCALE GENOMIC DNA]</scope>
    <source>
        <strain evidence="5 6">NF2</strain>
    </source>
</reference>
<dbReference type="Gene3D" id="1.10.10.10">
    <property type="entry name" value="Winged helix-like DNA-binding domain superfamily/Winged helix DNA-binding domain"/>
    <property type="match status" value="1"/>
</dbReference>
<dbReference type="Pfam" id="PF00392">
    <property type="entry name" value="GntR"/>
    <property type="match status" value="1"/>
</dbReference>
<evidence type="ECO:0000256" key="2">
    <source>
        <dbReference type="ARBA" id="ARBA00023125"/>
    </source>
</evidence>
<dbReference type="EMBL" id="CP018145">
    <property type="protein sequence ID" value="ASJ52370.1"/>
    <property type="molecule type" value="Genomic_DNA"/>
</dbReference>
<dbReference type="GO" id="GO:0003700">
    <property type="term" value="F:DNA-binding transcription factor activity"/>
    <property type="evidence" value="ECO:0007669"/>
    <property type="project" value="InterPro"/>
</dbReference>
<dbReference type="CDD" id="cd07377">
    <property type="entry name" value="WHTH_GntR"/>
    <property type="match status" value="1"/>
</dbReference>
<keyword evidence="1" id="KW-0805">Transcription regulation</keyword>
<dbReference type="PANTHER" id="PTHR38445:SF7">
    <property type="entry name" value="GNTR-FAMILY TRANSCRIPTIONAL REGULATOR"/>
    <property type="match status" value="1"/>
</dbReference>
<dbReference type="PANTHER" id="PTHR38445">
    <property type="entry name" value="HTH-TYPE TRANSCRIPTIONAL REPRESSOR YTRA"/>
    <property type="match status" value="1"/>
</dbReference>
<organism evidence="5 6">
    <name type="scientific">Brevibacillus formosus</name>
    <dbReference type="NCBI Taxonomy" id="54913"/>
    <lineage>
        <taxon>Bacteria</taxon>
        <taxon>Bacillati</taxon>
        <taxon>Bacillota</taxon>
        <taxon>Bacilli</taxon>
        <taxon>Bacillales</taxon>
        <taxon>Paenibacillaceae</taxon>
        <taxon>Brevibacillus</taxon>
    </lineage>
</organism>
<name>A0A220MCJ5_9BACL</name>
<evidence type="ECO:0000313" key="6">
    <source>
        <dbReference type="Proteomes" id="UP000197781"/>
    </source>
</evidence>
<dbReference type="SUPFAM" id="SSF46785">
    <property type="entry name" value="Winged helix' DNA-binding domain"/>
    <property type="match status" value="1"/>
</dbReference>